<feature type="region of interest" description="Disordered" evidence="1">
    <location>
        <begin position="46"/>
        <end position="78"/>
    </location>
</feature>
<evidence type="ECO:0000313" key="2">
    <source>
        <dbReference type="EMBL" id="TKR88103.1"/>
    </source>
</evidence>
<name>A0A4U5NXT2_STECR</name>
<gene>
    <name evidence="2" type="ORF">L596_012395</name>
</gene>
<reference evidence="2 3" key="2">
    <citation type="journal article" date="2019" name="G3 (Bethesda)">
        <title>Hybrid Assembly of the Genome of the Entomopathogenic Nematode Steinernema carpocapsae Identifies the X-Chromosome.</title>
        <authorList>
            <person name="Serra L."/>
            <person name="Macchietto M."/>
            <person name="Macias-Munoz A."/>
            <person name="McGill C.J."/>
            <person name="Rodriguez I.M."/>
            <person name="Rodriguez B."/>
            <person name="Murad R."/>
            <person name="Mortazavi A."/>
        </authorList>
    </citation>
    <scope>NUCLEOTIDE SEQUENCE [LARGE SCALE GENOMIC DNA]</scope>
    <source>
        <strain evidence="2 3">ALL</strain>
    </source>
</reference>
<sequence length="110" mass="12220">MSSSVESTTQNTATNDSDSDFENDLQSFNAVSPIKSEIEKEIGIGLETEEVSMKPRSPEAIVTPNGTGSIATGQDITKDETTSEILRFIYRKRNRDHSLARLQSSLRQRQ</sequence>
<proteinExistence type="predicted"/>
<evidence type="ECO:0000313" key="3">
    <source>
        <dbReference type="Proteomes" id="UP000298663"/>
    </source>
</evidence>
<feature type="compositionally biased region" description="Polar residues" evidence="1">
    <location>
        <begin position="64"/>
        <end position="75"/>
    </location>
</feature>
<accession>A0A4U5NXT2</accession>
<dbReference type="AlphaFoldDB" id="A0A4U5NXT2"/>
<dbReference type="Proteomes" id="UP000298663">
    <property type="component" value="Unassembled WGS sequence"/>
</dbReference>
<keyword evidence="3" id="KW-1185">Reference proteome</keyword>
<feature type="compositionally biased region" description="Polar residues" evidence="1">
    <location>
        <begin position="1"/>
        <end position="16"/>
    </location>
</feature>
<evidence type="ECO:0000256" key="1">
    <source>
        <dbReference type="SAM" id="MobiDB-lite"/>
    </source>
</evidence>
<protein>
    <submittedName>
        <fullName evidence="2">Uncharacterized protein</fullName>
    </submittedName>
</protein>
<reference evidence="2 3" key="1">
    <citation type="journal article" date="2015" name="Genome Biol.">
        <title>Comparative genomics of Steinernema reveals deeply conserved gene regulatory networks.</title>
        <authorList>
            <person name="Dillman A.R."/>
            <person name="Macchietto M."/>
            <person name="Porter C.F."/>
            <person name="Rogers A."/>
            <person name="Williams B."/>
            <person name="Antoshechkin I."/>
            <person name="Lee M.M."/>
            <person name="Goodwin Z."/>
            <person name="Lu X."/>
            <person name="Lewis E.E."/>
            <person name="Goodrich-Blair H."/>
            <person name="Stock S.P."/>
            <person name="Adams B.J."/>
            <person name="Sternberg P.W."/>
            <person name="Mortazavi A."/>
        </authorList>
    </citation>
    <scope>NUCLEOTIDE SEQUENCE [LARGE SCALE GENOMIC DNA]</scope>
    <source>
        <strain evidence="2 3">ALL</strain>
    </source>
</reference>
<feature type="region of interest" description="Disordered" evidence="1">
    <location>
        <begin position="1"/>
        <end position="32"/>
    </location>
</feature>
<dbReference type="EMBL" id="AZBU02000003">
    <property type="protein sequence ID" value="TKR88103.1"/>
    <property type="molecule type" value="Genomic_DNA"/>
</dbReference>
<organism evidence="2 3">
    <name type="scientific">Steinernema carpocapsae</name>
    <name type="common">Entomopathogenic nematode</name>
    <dbReference type="NCBI Taxonomy" id="34508"/>
    <lineage>
        <taxon>Eukaryota</taxon>
        <taxon>Metazoa</taxon>
        <taxon>Ecdysozoa</taxon>
        <taxon>Nematoda</taxon>
        <taxon>Chromadorea</taxon>
        <taxon>Rhabditida</taxon>
        <taxon>Tylenchina</taxon>
        <taxon>Panagrolaimomorpha</taxon>
        <taxon>Strongyloidoidea</taxon>
        <taxon>Steinernematidae</taxon>
        <taxon>Steinernema</taxon>
    </lineage>
</organism>
<comment type="caution">
    <text evidence="2">The sequence shown here is derived from an EMBL/GenBank/DDBJ whole genome shotgun (WGS) entry which is preliminary data.</text>
</comment>